<feature type="domain" description="Glycosyl transferase family 1" evidence="10">
    <location>
        <begin position="269"/>
        <end position="422"/>
    </location>
</feature>
<keyword evidence="9" id="KW-0448">Lipopolysaccharide biosynthesis</keyword>
<evidence type="ECO:0000256" key="6">
    <source>
        <dbReference type="ARBA" id="ARBA00022679"/>
    </source>
</evidence>
<evidence type="ECO:0000313" key="12">
    <source>
        <dbReference type="EMBL" id="CAH0992824.1"/>
    </source>
</evidence>
<evidence type="ECO:0000256" key="8">
    <source>
        <dbReference type="ARBA" id="ARBA00049183"/>
    </source>
</evidence>
<gene>
    <name evidence="12" type="primary">waaA</name>
    <name evidence="12" type="ORF">SIN8267_02961</name>
</gene>
<comment type="pathway">
    <text evidence="2 9">Bacterial outer membrane biogenesis; LPS core biosynthesis.</text>
</comment>
<keyword evidence="13" id="KW-1185">Reference proteome</keyword>
<keyword evidence="9" id="KW-1003">Cell membrane</keyword>
<evidence type="ECO:0000256" key="1">
    <source>
        <dbReference type="ARBA" id="ARBA00004196"/>
    </source>
</evidence>
<dbReference type="Gene3D" id="3.40.50.2000">
    <property type="entry name" value="Glycogen Phosphorylase B"/>
    <property type="match status" value="1"/>
</dbReference>
<keyword evidence="6 9" id="KW-0808">Transferase</keyword>
<dbReference type="EC" id="2.4.99.12" evidence="3 9"/>
<dbReference type="PANTHER" id="PTHR42755">
    <property type="entry name" value="3-DEOXY-MANNO-OCTULOSONATE CYTIDYLYLTRANSFERASE"/>
    <property type="match status" value="1"/>
</dbReference>
<dbReference type="EMBL" id="CAKLPX010000004">
    <property type="protein sequence ID" value="CAH0992824.1"/>
    <property type="molecule type" value="Genomic_DNA"/>
</dbReference>
<dbReference type="InterPro" id="IPR001296">
    <property type="entry name" value="Glyco_trans_1"/>
</dbReference>
<evidence type="ECO:0000256" key="3">
    <source>
        <dbReference type="ARBA" id="ARBA00012621"/>
    </source>
</evidence>
<keyword evidence="5" id="KW-0997">Cell inner membrane</keyword>
<evidence type="ECO:0000256" key="5">
    <source>
        <dbReference type="ARBA" id="ARBA00022519"/>
    </source>
</evidence>
<dbReference type="GO" id="GO:0043842">
    <property type="term" value="F:Kdo transferase activity"/>
    <property type="evidence" value="ECO:0007669"/>
    <property type="project" value="UniProtKB-EC"/>
</dbReference>
<evidence type="ECO:0000259" key="11">
    <source>
        <dbReference type="Pfam" id="PF04413"/>
    </source>
</evidence>
<dbReference type="InterPro" id="IPR039901">
    <property type="entry name" value="Kdotransferase"/>
</dbReference>
<keyword evidence="9" id="KW-0812">Transmembrane</keyword>
<dbReference type="Proteomes" id="UP000838100">
    <property type="component" value="Unassembled WGS sequence"/>
</dbReference>
<reference evidence="12" key="1">
    <citation type="submission" date="2021-12" db="EMBL/GenBank/DDBJ databases">
        <authorList>
            <person name="Rodrigo-Torres L."/>
            <person name="Arahal R. D."/>
            <person name="Lucena T."/>
        </authorList>
    </citation>
    <scope>NUCLEOTIDE SEQUENCE</scope>
    <source>
        <strain evidence="12">CECT 8267</strain>
    </source>
</reference>
<evidence type="ECO:0000259" key="10">
    <source>
        <dbReference type="Pfam" id="PF00534"/>
    </source>
</evidence>
<comment type="subcellular location">
    <subcellularLocation>
        <location evidence="1">Cell envelope</location>
    </subcellularLocation>
    <subcellularLocation>
        <location evidence="9">Cell membrane</location>
    </subcellularLocation>
</comment>
<dbReference type="RefSeq" id="WP_290368518.1">
    <property type="nucleotide sequence ID" value="NZ_CAKLPX010000004.1"/>
</dbReference>
<evidence type="ECO:0000256" key="2">
    <source>
        <dbReference type="ARBA" id="ARBA00004713"/>
    </source>
</evidence>
<dbReference type="PANTHER" id="PTHR42755:SF1">
    <property type="entry name" value="3-DEOXY-D-MANNO-OCTULOSONIC ACID TRANSFERASE, MITOCHONDRIAL-RELATED"/>
    <property type="match status" value="1"/>
</dbReference>
<evidence type="ECO:0000256" key="4">
    <source>
        <dbReference type="ARBA" id="ARBA00019077"/>
    </source>
</evidence>
<dbReference type="Gene3D" id="3.40.50.11720">
    <property type="entry name" value="3-Deoxy-D-manno-octulosonic-acid transferase, N-terminal domain"/>
    <property type="match status" value="1"/>
</dbReference>
<accession>A0ABN8EL51</accession>
<name>A0ABN8EL51_9GAMM</name>
<proteinExistence type="inferred from homology"/>
<organism evidence="12 13">
    <name type="scientific">Sinobacterium norvegicum</name>
    <dbReference type="NCBI Taxonomy" id="1641715"/>
    <lineage>
        <taxon>Bacteria</taxon>
        <taxon>Pseudomonadati</taxon>
        <taxon>Pseudomonadota</taxon>
        <taxon>Gammaproteobacteria</taxon>
        <taxon>Cellvibrionales</taxon>
        <taxon>Spongiibacteraceae</taxon>
        <taxon>Sinobacterium</taxon>
    </lineage>
</organism>
<keyword evidence="12" id="KW-0328">Glycosyltransferase</keyword>
<dbReference type="SUPFAM" id="SSF53756">
    <property type="entry name" value="UDP-Glycosyltransferase/glycogen phosphorylase"/>
    <property type="match status" value="1"/>
</dbReference>
<comment type="caution">
    <text evidence="12">The sequence shown here is derived from an EMBL/GenBank/DDBJ whole genome shotgun (WGS) entry which is preliminary data.</text>
</comment>
<dbReference type="InterPro" id="IPR038107">
    <property type="entry name" value="Glycos_transf_N_sf"/>
</dbReference>
<feature type="transmembrane region" description="Helical" evidence="9">
    <location>
        <begin position="20"/>
        <end position="43"/>
    </location>
</feature>
<evidence type="ECO:0000313" key="13">
    <source>
        <dbReference type="Proteomes" id="UP000838100"/>
    </source>
</evidence>
<dbReference type="InterPro" id="IPR007507">
    <property type="entry name" value="Glycos_transf_N"/>
</dbReference>
<feature type="domain" description="3-deoxy-D-manno-octulosonic-acid transferase N-terminal" evidence="11">
    <location>
        <begin position="54"/>
        <end position="233"/>
    </location>
</feature>
<dbReference type="NCBIfam" id="NF004388">
    <property type="entry name" value="PRK05749.1-4"/>
    <property type="match status" value="1"/>
</dbReference>
<comment type="catalytic activity">
    <reaction evidence="8 9">
        <text>lipid IVA (E. coli) + CMP-3-deoxy-beta-D-manno-octulosonate = alpha-Kdo-(2-&gt;6)-lipid IVA (E. coli) + CMP + H(+)</text>
        <dbReference type="Rhea" id="RHEA:28066"/>
        <dbReference type="ChEBI" id="CHEBI:15378"/>
        <dbReference type="ChEBI" id="CHEBI:58603"/>
        <dbReference type="ChEBI" id="CHEBI:60364"/>
        <dbReference type="ChEBI" id="CHEBI:60377"/>
        <dbReference type="ChEBI" id="CHEBI:85987"/>
        <dbReference type="EC" id="2.4.99.12"/>
    </reaction>
</comment>
<evidence type="ECO:0000256" key="9">
    <source>
        <dbReference type="RuleBase" id="RU365103"/>
    </source>
</evidence>
<keyword evidence="9" id="KW-1133">Transmembrane helix</keyword>
<evidence type="ECO:0000256" key="7">
    <source>
        <dbReference type="ARBA" id="ARBA00031445"/>
    </source>
</evidence>
<comment type="similarity">
    <text evidence="9">Belongs to the glycosyltransferase group 1 family.</text>
</comment>
<dbReference type="Pfam" id="PF00534">
    <property type="entry name" value="Glycos_transf_1"/>
    <property type="match status" value="1"/>
</dbReference>
<protein>
    <recommendedName>
        <fullName evidence="4 9">3-deoxy-D-manno-octulosonic acid transferase</fullName>
        <shortName evidence="9">Kdo transferase</shortName>
        <ecNumber evidence="3 9">2.4.99.12</ecNumber>
    </recommendedName>
    <alternativeName>
        <fullName evidence="7 9">Lipid IV(A) 3-deoxy-D-manno-octulosonic acid transferase</fullName>
    </alternativeName>
</protein>
<keyword evidence="9" id="KW-0472">Membrane</keyword>
<comment type="function">
    <text evidence="9">Involved in lipopolysaccharide (LPS) biosynthesis. Catalyzes the transfer of 3-deoxy-D-manno-octulosonate (Kdo) residue(s) from CMP-Kdo to lipid IV(A), the tetraacyldisaccharide-1,4'-bisphosphate precursor of lipid A.</text>
</comment>
<dbReference type="Pfam" id="PF04413">
    <property type="entry name" value="Glycos_transf_N"/>
    <property type="match status" value="1"/>
</dbReference>
<sequence length="444" mass="49342">MAGEYCWQINYCKELAVGSFLARILYTGIFYLIQPLVMLRLLWRSLKAPAYRQRMLERYGVYLKKRLNNKPTIWVHAVSVGESIACAPMVRALQQKYPNHSLLVTTTTPTGSEQVYQLFRGSVEHVYAPYDLPTSLSRFLRRYKPQLAIVVETELWPNMVAACSRRNIPVIVANARLSARSAGGYQRFHRITLPMIRRLTCVVAQNAVDGQRFVELGLAPAKLVVSGSVKFDVDLPAALQATAEDLNNLWHAHHSRVIIAASTHAGEDEQILAAFKALQIKHPQLLLVIVPRHPERFNSVASLADQQGFRVLRRSSGIAPTSQTEVIVGDTMGEMLLMMGASDIAIVGGSLVEHGGHNVLEPALWRLPVVTGPHMFNFMQITELLVDAGGLTMLSEQQSLEPVLARLLDDDTLRQQQGEKAYAVVEQNRGALGTLLATIDHQLS</sequence>